<evidence type="ECO:0000313" key="4">
    <source>
        <dbReference type="Proteomes" id="UP000185936"/>
    </source>
</evidence>
<keyword evidence="4" id="KW-1185">Reference proteome</keyword>
<keyword evidence="1" id="KW-0812">Transmembrane</keyword>
<dbReference type="GO" id="GO:0003677">
    <property type="term" value="F:DNA binding"/>
    <property type="evidence" value="ECO:0007669"/>
    <property type="project" value="InterPro"/>
</dbReference>
<evidence type="ECO:0000259" key="2">
    <source>
        <dbReference type="Pfam" id="PF01609"/>
    </source>
</evidence>
<dbReference type="GO" id="GO:0006313">
    <property type="term" value="P:DNA transposition"/>
    <property type="evidence" value="ECO:0007669"/>
    <property type="project" value="InterPro"/>
</dbReference>
<dbReference type="GO" id="GO:0004803">
    <property type="term" value="F:transposase activity"/>
    <property type="evidence" value="ECO:0007669"/>
    <property type="project" value="InterPro"/>
</dbReference>
<dbReference type="InterPro" id="IPR012337">
    <property type="entry name" value="RNaseH-like_sf"/>
</dbReference>
<organism evidence="3 4">
    <name type="scientific">Natronorubrum thiooxidans</name>
    <dbReference type="NCBI Taxonomy" id="308853"/>
    <lineage>
        <taxon>Archaea</taxon>
        <taxon>Methanobacteriati</taxon>
        <taxon>Methanobacteriota</taxon>
        <taxon>Stenosarchaea group</taxon>
        <taxon>Halobacteria</taxon>
        <taxon>Halobacteriales</taxon>
        <taxon>Natrialbaceae</taxon>
        <taxon>Natronorubrum</taxon>
    </lineage>
</organism>
<dbReference type="InterPro" id="IPR002559">
    <property type="entry name" value="Transposase_11"/>
</dbReference>
<evidence type="ECO:0000313" key="3">
    <source>
        <dbReference type="EMBL" id="SIS22298.1"/>
    </source>
</evidence>
<gene>
    <name evidence="3" type="ORF">SAMN05421752_1581</name>
</gene>
<name>A0A1N7HC82_9EURY</name>
<dbReference type="SUPFAM" id="SSF53098">
    <property type="entry name" value="Ribonuclease H-like"/>
    <property type="match status" value="1"/>
</dbReference>
<feature type="domain" description="Transposase IS4-like" evidence="2">
    <location>
        <begin position="178"/>
        <end position="309"/>
    </location>
</feature>
<dbReference type="Pfam" id="PF01609">
    <property type="entry name" value="DDE_Tnp_1"/>
    <property type="match status" value="1"/>
</dbReference>
<accession>A0A1N7HC82</accession>
<dbReference type="Proteomes" id="UP000185936">
    <property type="component" value="Unassembled WGS sequence"/>
</dbReference>
<dbReference type="OrthoDB" id="159878at2157"/>
<feature type="transmembrane region" description="Helical" evidence="1">
    <location>
        <begin position="323"/>
        <end position="343"/>
    </location>
</feature>
<evidence type="ECO:0000256" key="1">
    <source>
        <dbReference type="SAM" id="Phobius"/>
    </source>
</evidence>
<keyword evidence="1" id="KW-1133">Transmembrane helix</keyword>
<dbReference type="AlphaFoldDB" id="A0A1N7HC82"/>
<reference evidence="4" key="1">
    <citation type="submission" date="2017-01" db="EMBL/GenBank/DDBJ databases">
        <authorList>
            <person name="Varghese N."/>
            <person name="Submissions S."/>
        </authorList>
    </citation>
    <scope>NUCLEOTIDE SEQUENCE [LARGE SCALE GENOMIC DNA]</scope>
    <source>
        <strain evidence="4">type strain: HArc-</strain>
    </source>
</reference>
<keyword evidence="1" id="KW-0472">Membrane</keyword>
<sequence>MVITTEARQVCRAVGSLLYPALDFGTKPNGTYPSEDFSRVLTRSAFHREFTNTSARHLQLARGEELDLEDRSPLSKSLLYHLGEMDADAINDQFNGIREQFLAQTRKARRFPLTGEVALDLHEWLYYGSKQTPMVSQINPDRGTNLAYVFVTLCIVSPSARFTLASEHVARTDTQSLIKAIRKVIETARQAVSITRIYCDRGLYRVELVDELIDLDVEFVMRAPKTLGIKRVLGDHDESVFVTDYELVRKHSPTMRVPVTLVVVPHQSRDDDSLCLITNHVRTVDEAVPLAQAYRRRWGIETSYRKIGEFLPRTTSPVFAVRLFYFLFAVALYNLWIVVYLLLSEQRRESTRPAVSTATFRFFLGPVTYG</sequence>
<proteinExistence type="predicted"/>
<protein>
    <submittedName>
        <fullName evidence="3">Transposase DDE domain-containing protein</fullName>
    </submittedName>
</protein>
<dbReference type="EMBL" id="FTNR01000058">
    <property type="protein sequence ID" value="SIS22298.1"/>
    <property type="molecule type" value="Genomic_DNA"/>
</dbReference>